<sequence length="75" mass="8063">MNADPAAPATKPQLTLMIWVAVFPTLVVLQLLLSGVLAGAPMILRTLVMTGIAVPVVVFVLMPPLQRLRAFLISR</sequence>
<protein>
    <submittedName>
        <fullName evidence="2">Uncharacterized protein</fullName>
    </submittedName>
</protein>
<feature type="transmembrane region" description="Helical" evidence="1">
    <location>
        <begin position="16"/>
        <end position="37"/>
    </location>
</feature>
<organism evidence="2 3">
    <name type="scientific">Virgisporangium aliadipatigenens</name>
    <dbReference type="NCBI Taxonomy" id="741659"/>
    <lineage>
        <taxon>Bacteria</taxon>
        <taxon>Bacillati</taxon>
        <taxon>Actinomycetota</taxon>
        <taxon>Actinomycetes</taxon>
        <taxon>Micromonosporales</taxon>
        <taxon>Micromonosporaceae</taxon>
        <taxon>Virgisporangium</taxon>
    </lineage>
</organism>
<evidence type="ECO:0000313" key="3">
    <source>
        <dbReference type="Proteomes" id="UP000619260"/>
    </source>
</evidence>
<dbReference type="AlphaFoldDB" id="A0A8J4DUN0"/>
<dbReference type="EMBL" id="BOPF01000034">
    <property type="protein sequence ID" value="GIJ50233.1"/>
    <property type="molecule type" value="Genomic_DNA"/>
</dbReference>
<keyword evidence="3" id="KW-1185">Reference proteome</keyword>
<evidence type="ECO:0000256" key="1">
    <source>
        <dbReference type="SAM" id="Phobius"/>
    </source>
</evidence>
<dbReference type="Proteomes" id="UP000619260">
    <property type="component" value="Unassembled WGS sequence"/>
</dbReference>
<name>A0A8J4DUN0_9ACTN</name>
<evidence type="ECO:0000313" key="2">
    <source>
        <dbReference type="EMBL" id="GIJ50233.1"/>
    </source>
</evidence>
<gene>
    <name evidence="2" type="ORF">Val02_71190</name>
</gene>
<keyword evidence="1" id="KW-0812">Transmembrane</keyword>
<accession>A0A8J4DUN0</accession>
<keyword evidence="1" id="KW-0472">Membrane</keyword>
<comment type="caution">
    <text evidence="2">The sequence shown here is derived from an EMBL/GenBank/DDBJ whole genome shotgun (WGS) entry which is preliminary data.</text>
</comment>
<reference evidence="2" key="1">
    <citation type="submission" date="2021-01" db="EMBL/GenBank/DDBJ databases">
        <title>Whole genome shotgun sequence of Virgisporangium aliadipatigenens NBRC 105644.</title>
        <authorList>
            <person name="Komaki H."/>
            <person name="Tamura T."/>
        </authorList>
    </citation>
    <scope>NUCLEOTIDE SEQUENCE</scope>
    <source>
        <strain evidence="2">NBRC 105644</strain>
    </source>
</reference>
<feature type="transmembrane region" description="Helical" evidence="1">
    <location>
        <begin position="43"/>
        <end position="65"/>
    </location>
</feature>
<keyword evidence="1" id="KW-1133">Transmembrane helix</keyword>
<proteinExistence type="predicted"/>
<dbReference type="RefSeq" id="WP_203903673.1">
    <property type="nucleotide sequence ID" value="NZ_BOPF01000034.1"/>
</dbReference>